<accession>A0A6M1TT85</accession>
<reference evidence="1 2" key="1">
    <citation type="submission" date="2020-02" db="EMBL/GenBank/DDBJ databases">
        <title>Rhodobacter translucens sp. nov., a novel bacterium isolated from activated sludge.</title>
        <authorList>
            <person name="Liu J."/>
        </authorList>
    </citation>
    <scope>NUCLEOTIDE SEQUENCE [LARGE SCALE GENOMIC DNA]</scope>
    <source>
        <strain evidence="1 2">HX-7-19</strain>
    </source>
</reference>
<comment type="caution">
    <text evidence="1">The sequence shown here is derived from an EMBL/GenBank/DDBJ whole genome shotgun (WGS) entry which is preliminary data.</text>
</comment>
<dbReference type="AlphaFoldDB" id="A0A6M1TT85"/>
<dbReference type="EMBL" id="JAALFE010000010">
    <property type="protein sequence ID" value="NGQ91468.1"/>
    <property type="molecule type" value="Genomic_DNA"/>
</dbReference>
<dbReference type="Proteomes" id="UP000474758">
    <property type="component" value="Unassembled WGS sequence"/>
</dbReference>
<evidence type="ECO:0000313" key="1">
    <source>
        <dbReference type="EMBL" id="NGQ91468.1"/>
    </source>
</evidence>
<proteinExistence type="predicted"/>
<organism evidence="1 2">
    <name type="scientific">Paragemmobacter kunshanensis</name>
    <dbReference type="NCBI Taxonomy" id="2583234"/>
    <lineage>
        <taxon>Bacteria</taxon>
        <taxon>Pseudomonadati</taxon>
        <taxon>Pseudomonadota</taxon>
        <taxon>Alphaproteobacteria</taxon>
        <taxon>Rhodobacterales</taxon>
        <taxon>Paracoccaceae</taxon>
        <taxon>Paragemmobacter</taxon>
    </lineage>
</organism>
<name>A0A6M1TT85_9RHOB</name>
<gene>
    <name evidence="1" type="ORF">G5V65_11225</name>
</gene>
<protein>
    <submittedName>
        <fullName evidence="1">Uncharacterized protein</fullName>
    </submittedName>
</protein>
<dbReference type="RefSeq" id="WP_165050048.1">
    <property type="nucleotide sequence ID" value="NZ_JAALFE010000010.1"/>
</dbReference>
<sequence length="71" mass="8054">MAVAWTTAELERRTGLCFERLNVELRTLSRKGWATGHKANHRYDRATWELTPAGKAEAEQIIRSEAIARSA</sequence>
<keyword evidence="2" id="KW-1185">Reference proteome</keyword>
<evidence type="ECO:0000313" key="2">
    <source>
        <dbReference type="Proteomes" id="UP000474758"/>
    </source>
</evidence>